<dbReference type="AlphaFoldDB" id="A0A078GKP5"/>
<proteinExistence type="predicted"/>
<sequence length="22" mass="2709">MWIISIWCLESTEVDDLERRLT</sequence>
<organism evidence="1 2">
    <name type="scientific">Brassica napus</name>
    <name type="common">Rape</name>
    <dbReference type="NCBI Taxonomy" id="3708"/>
    <lineage>
        <taxon>Eukaryota</taxon>
        <taxon>Viridiplantae</taxon>
        <taxon>Streptophyta</taxon>
        <taxon>Embryophyta</taxon>
        <taxon>Tracheophyta</taxon>
        <taxon>Spermatophyta</taxon>
        <taxon>Magnoliopsida</taxon>
        <taxon>eudicotyledons</taxon>
        <taxon>Gunneridae</taxon>
        <taxon>Pentapetalae</taxon>
        <taxon>rosids</taxon>
        <taxon>malvids</taxon>
        <taxon>Brassicales</taxon>
        <taxon>Brassicaceae</taxon>
        <taxon>Brassiceae</taxon>
        <taxon>Brassica</taxon>
    </lineage>
</organism>
<dbReference type="Gramene" id="CDY27110">
    <property type="protein sequence ID" value="CDY27110"/>
    <property type="gene ID" value="GSBRNA2T00036940001"/>
</dbReference>
<name>A0A078GKP5_BRANA</name>
<gene>
    <name evidence="1" type="primary">BnaA08g07480D</name>
    <name evidence="1" type="ORF">GSBRNA2T00036940001</name>
</gene>
<dbReference type="Proteomes" id="UP000028999">
    <property type="component" value="Unassembled WGS sequence"/>
</dbReference>
<keyword evidence="2" id="KW-1185">Reference proteome</keyword>
<protein>
    <submittedName>
        <fullName evidence="1">BnaA08g07480D protein</fullName>
    </submittedName>
</protein>
<reference evidence="1 2" key="1">
    <citation type="journal article" date="2014" name="Science">
        <title>Plant genetics. Early allopolyploid evolution in the post-Neolithic Brassica napus oilseed genome.</title>
        <authorList>
            <person name="Chalhoub B."/>
            <person name="Denoeud F."/>
            <person name="Liu S."/>
            <person name="Parkin I.A."/>
            <person name="Tang H."/>
            <person name="Wang X."/>
            <person name="Chiquet J."/>
            <person name="Belcram H."/>
            <person name="Tong C."/>
            <person name="Samans B."/>
            <person name="Correa M."/>
            <person name="Da Silva C."/>
            <person name="Just J."/>
            <person name="Falentin C."/>
            <person name="Koh C.S."/>
            <person name="Le Clainche I."/>
            <person name="Bernard M."/>
            <person name="Bento P."/>
            <person name="Noel B."/>
            <person name="Labadie K."/>
            <person name="Alberti A."/>
            <person name="Charles M."/>
            <person name="Arnaud D."/>
            <person name="Guo H."/>
            <person name="Daviaud C."/>
            <person name="Alamery S."/>
            <person name="Jabbari K."/>
            <person name="Zhao M."/>
            <person name="Edger P.P."/>
            <person name="Chelaifa H."/>
            <person name="Tack D."/>
            <person name="Lassalle G."/>
            <person name="Mestiri I."/>
            <person name="Schnel N."/>
            <person name="Le Paslier M.C."/>
            <person name="Fan G."/>
            <person name="Renault V."/>
            <person name="Bayer P.E."/>
            <person name="Golicz A.A."/>
            <person name="Manoli S."/>
            <person name="Lee T.H."/>
            <person name="Thi V.H."/>
            <person name="Chalabi S."/>
            <person name="Hu Q."/>
            <person name="Fan C."/>
            <person name="Tollenaere R."/>
            <person name="Lu Y."/>
            <person name="Battail C."/>
            <person name="Shen J."/>
            <person name="Sidebottom C.H."/>
            <person name="Wang X."/>
            <person name="Canaguier A."/>
            <person name="Chauveau A."/>
            <person name="Berard A."/>
            <person name="Deniot G."/>
            <person name="Guan M."/>
            <person name="Liu Z."/>
            <person name="Sun F."/>
            <person name="Lim Y.P."/>
            <person name="Lyons E."/>
            <person name="Town C.D."/>
            <person name="Bancroft I."/>
            <person name="Wang X."/>
            <person name="Meng J."/>
            <person name="Ma J."/>
            <person name="Pires J.C."/>
            <person name="King G.J."/>
            <person name="Brunel D."/>
            <person name="Delourme R."/>
            <person name="Renard M."/>
            <person name="Aury J.M."/>
            <person name="Adams K.L."/>
            <person name="Batley J."/>
            <person name="Snowdon R.J."/>
            <person name="Tost J."/>
            <person name="Edwards D."/>
            <person name="Zhou Y."/>
            <person name="Hua W."/>
            <person name="Sharpe A.G."/>
            <person name="Paterson A.H."/>
            <person name="Guan C."/>
            <person name="Wincker P."/>
        </authorList>
    </citation>
    <scope>NUCLEOTIDE SEQUENCE [LARGE SCALE GENOMIC DNA]</scope>
    <source>
        <strain evidence="2">cv. Darmor-bzh</strain>
    </source>
</reference>
<evidence type="ECO:0000313" key="1">
    <source>
        <dbReference type="EMBL" id="CDY27110.1"/>
    </source>
</evidence>
<accession>A0A078GKP5</accession>
<dbReference type="EMBL" id="LK032200">
    <property type="protein sequence ID" value="CDY27110.1"/>
    <property type="molecule type" value="Genomic_DNA"/>
</dbReference>
<dbReference type="PaxDb" id="3708-A0A078GKP5"/>
<evidence type="ECO:0000313" key="2">
    <source>
        <dbReference type="Proteomes" id="UP000028999"/>
    </source>
</evidence>